<comment type="subcellular location">
    <subcellularLocation>
        <location evidence="1">Cell inner membrane</location>
        <topology evidence="1">Multi-pass membrane protein</topology>
    </subcellularLocation>
    <subcellularLocation>
        <location evidence="9">Cell membrane</location>
        <topology evidence="9">Multi-pass membrane protein</topology>
    </subcellularLocation>
</comment>
<dbReference type="PROSITE" id="PS50928">
    <property type="entry name" value="ABC_TM1"/>
    <property type="match status" value="1"/>
</dbReference>
<evidence type="ECO:0000256" key="9">
    <source>
        <dbReference type="RuleBase" id="RU363032"/>
    </source>
</evidence>
<dbReference type="InterPro" id="IPR010065">
    <property type="entry name" value="AA_ABC_transptr_permease_3TM"/>
</dbReference>
<evidence type="ECO:0000256" key="4">
    <source>
        <dbReference type="ARBA" id="ARBA00022475"/>
    </source>
</evidence>
<evidence type="ECO:0000256" key="1">
    <source>
        <dbReference type="ARBA" id="ARBA00004429"/>
    </source>
</evidence>
<gene>
    <name evidence="11" type="ORF">C5L14_24715</name>
</gene>
<comment type="caution">
    <text evidence="11">The sequence shown here is derived from an EMBL/GenBank/DDBJ whole genome shotgun (WGS) entry which is preliminary data.</text>
</comment>
<evidence type="ECO:0000256" key="5">
    <source>
        <dbReference type="ARBA" id="ARBA00022519"/>
    </source>
</evidence>
<dbReference type="PANTHER" id="PTHR30614">
    <property type="entry name" value="MEMBRANE COMPONENT OF AMINO ACID ABC TRANSPORTER"/>
    <property type="match status" value="1"/>
</dbReference>
<dbReference type="NCBIfam" id="TIGR01726">
    <property type="entry name" value="HEQRo_perm_3TM"/>
    <property type="match status" value="1"/>
</dbReference>
<evidence type="ECO:0000313" key="11">
    <source>
        <dbReference type="EMBL" id="PRH84751.1"/>
    </source>
</evidence>
<dbReference type="CDD" id="cd06261">
    <property type="entry name" value="TM_PBP2"/>
    <property type="match status" value="1"/>
</dbReference>
<dbReference type="Proteomes" id="UP000237682">
    <property type="component" value="Unassembled WGS sequence"/>
</dbReference>
<sequence>MDIALLLTSTVTLAGGIPLTLLLTFASLLAGLVISVPLAFMRASSRRWLSLPVLAYTYVLRGTPLLVQLFIIYYGLGQIGFIRSSVLWVALREPFWCCLIAFSLNGAAYTTEIFRGGIQSVAPGMIEAAQAVGMSPLQIKRRIIFPIAFRSVLPSYANEVISLVKATSLASTVTLLEITGLSRKLVSETFAPYEIFIAAGLLYLGLTFLLTGAFHMLEAQLNGAPRAKSKPGRVALSQVAHEQ</sequence>
<keyword evidence="8 9" id="KW-0472">Membrane</keyword>
<dbReference type="InterPro" id="IPR043429">
    <property type="entry name" value="ArtM/GltK/GlnP/TcyL/YhdX-like"/>
</dbReference>
<keyword evidence="7 9" id="KW-1133">Transmembrane helix</keyword>
<keyword evidence="4" id="KW-1003">Cell membrane</keyword>
<reference evidence="11 12" key="1">
    <citation type="submission" date="2018-02" db="EMBL/GenBank/DDBJ databases">
        <title>Whole genome sequencing of endophytic bacterium.</title>
        <authorList>
            <person name="Eedara R."/>
            <person name="Podile A.R."/>
        </authorList>
    </citation>
    <scope>NUCLEOTIDE SEQUENCE [LARGE SCALE GENOMIC DNA]</scope>
    <source>
        <strain evidence="11 12">RP1T</strain>
    </source>
</reference>
<feature type="transmembrane region" description="Helical" evidence="9">
    <location>
        <begin position="53"/>
        <end position="76"/>
    </location>
</feature>
<evidence type="ECO:0000313" key="12">
    <source>
        <dbReference type="Proteomes" id="UP000237682"/>
    </source>
</evidence>
<dbReference type="Pfam" id="PF00528">
    <property type="entry name" value="BPD_transp_1"/>
    <property type="match status" value="1"/>
</dbReference>
<organism evidence="11 12">
    <name type="scientific">Labrys okinawensis</name>
    <dbReference type="NCBI Taxonomy" id="346911"/>
    <lineage>
        <taxon>Bacteria</taxon>
        <taxon>Pseudomonadati</taxon>
        <taxon>Pseudomonadota</taxon>
        <taxon>Alphaproteobacteria</taxon>
        <taxon>Hyphomicrobiales</taxon>
        <taxon>Xanthobacteraceae</taxon>
        <taxon>Labrys</taxon>
    </lineage>
</organism>
<evidence type="ECO:0000256" key="3">
    <source>
        <dbReference type="ARBA" id="ARBA00022448"/>
    </source>
</evidence>
<name>A0A2S9Q5X8_9HYPH</name>
<dbReference type="SUPFAM" id="SSF161098">
    <property type="entry name" value="MetI-like"/>
    <property type="match status" value="1"/>
</dbReference>
<comment type="similarity">
    <text evidence="2">Belongs to the binding-protein-dependent transport system permease family. HisMQ subfamily.</text>
</comment>
<dbReference type="Gene3D" id="1.10.3720.10">
    <property type="entry name" value="MetI-like"/>
    <property type="match status" value="1"/>
</dbReference>
<feature type="transmembrane region" description="Helical" evidence="9">
    <location>
        <begin position="20"/>
        <end position="41"/>
    </location>
</feature>
<dbReference type="AlphaFoldDB" id="A0A2S9Q5X8"/>
<dbReference type="RefSeq" id="WP_105864741.1">
    <property type="nucleotide sequence ID" value="NZ_PUEJ01000011.1"/>
</dbReference>
<evidence type="ECO:0000259" key="10">
    <source>
        <dbReference type="PROSITE" id="PS50928"/>
    </source>
</evidence>
<evidence type="ECO:0000256" key="7">
    <source>
        <dbReference type="ARBA" id="ARBA00022989"/>
    </source>
</evidence>
<feature type="domain" description="ABC transmembrane type-1" evidence="10">
    <location>
        <begin position="17"/>
        <end position="214"/>
    </location>
</feature>
<dbReference type="InterPro" id="IPR000515">
    <property type="entry name" value="MetI-like"/>
</dbReference>
<dbReference type="GO" id="GO:0022857">
    <property type="term" value="F:transmembrane transporter activity"/>
    <property type="evidence" value="ECO:0007669"/>
    <property type="project" value="InterPro"/>
</dbReference>
<evidence type="ECO:0000256" key="8">
    <source>
        <dbReference type="ARBA" id="ARBA00023136"/>
    </source>
</evidence>
<protein>
    <submittedName>
        <fullName evidence="11">ABC transporter permease</fullName>
    </submittedName>
</protein>
<proteinExistence type="inferred from homology"/>
<accession>A0A2S9Q5X8</accession>
<keyword evidence="5" id="KW-0997">Cell inner membrane</keyword>
<keyword evidence="3 9" id="KW-0813">Transport</keyword>
<dbReference type="EMBL" id="PUEJ01000011">
    <property type="protein sequence ID" value="PRH84751.1"/>
    <property type="molecule type" value="Genomic_DNA"/>
</dbReference>
<dbReference type="PANTHER" id="PTHR30614:SF10">
    <property type="entry name" value="ARGININE ABC TRANSPORTER PERMEASE PROTEIN ARTM"/>
    <property type="match status" value="1"/>
</dbReference>
<dbReference type="GO" id="GO:0006865">
    <property type="term" value="P:amino acid transport"/>
    <property type="evidence" value="ECO:0007669"/>
    <property type="project" value="TreeGrafter"/>
</dbReference>
<evidence type="ECO:0000256" key="2">
    <source>
        <dbReference type="ARBA" id="ARBA00010072"/>
    </source>
</evidence>
<keyword evidence="6 9" id="KW-0812">Transmembrane</keyword>
<feature type="transmembrane region" description="Helical" evidence="9">
    <location>
        <begin position="195"/>
        <end position="217"/>
    </location>
</feature>
<dbReference type="GO" id="GO:0043190">
    <property type="term" value="C:ATP-binding cassette (ABC) transporter complex"/>
    <property type="evidence" value="ECO:0007669"/>
    <property type="project" value="InterPro"/>
</dbReference>
<keyword evidence="12" id="KW-1185">Reference proteome</keyword>
<evidence type="ECO:0000256" key="6">
    <source>
        <dbReference type="ARBA" id="ARBA00022692"/>
    </source>
</evidence>
<dbReference type="InterPro" id="IPR035906">
    <property type="entry name" value="MetI-like_sf"/>
</dbReference>
<dbReference type="OrthoDB" id="4404959at2"/>